<name>A0A9W8S0U6_9HYPO</name>
<proteinExistence type="predicted"/>
<dbReference type="OrthoDB" id="2520703at2759"/>
<dbReference type="Proteomes" id="UP001152049">
    <property type="component" value="Unassembled WGS sequence"/>
</dbReference>
<organism evidence="1 2">
    <name type="scientific">Fusarium torreyae</name>
    <dbReference type="NCBI Taxonomy" id="1237075"/>
    <lineage>
        <taxon>Eukaryota</taxon>
        <taxon>Fungi</taxon>
        <taxon>Dikarya</taxon>
        <taxon>Ascomycota</taxon>
        <taxon>Pezizomycotina</taxon>
        <taxon>Sordariomycetes</taxon>
        <taxon>Hypocreomycetidae</taxon>
        <taxon>Hypocreales</taxon>
        <taxon>Nectriaceae</taxon>
        <taxon>Fusarium</taxon>
    </lineage>
</organism>
<evidence type="ECO:0008006" key="3">
    <source>
        <dbReference type="Google" id="ProtNLM"/>
    </source>
</evidence>
<dbReference type="EMBL" id="JAOQAZ010000014">
    <property type="protein sequence ID" value="KAJ4259666.1"/>
    <property type="molecule type" value="Genomic_DNA"/>
</dbReference>
<dbReference type="SUPFAM" id="SSF52047">
    <property type="entry name" value="RNI-like"/>
    <property type="match status" value="1"/>
</dbReference>
<protein>
    <recommendedName>
        <fullName evidence="3">F-box domain-containing protein</fullName>
    </recommendedName>
</protein>
<dbReference type="Gene3D" id="3.80.10.10">
    <property type="entry name" value="Ribonuclease Inhibitor"/>
    <property type="match status" value="1"/>
</dbReference>
<gene>
    <name evidence="1" type="ORF">NW762_007596</name>
</gene>
<sequence length="470" mass="53649">MPPLPNEIWRLVFSFFESTVAQEPFYYYRYGEGVSHHPELVSLSLVCRQLYPLAMDVLYRTLLLSVELRRASAEKKFGILRTLAASPWIRSTTRAVELGRHSSLLEDGLDPDLEEVVDSLHIPGPFKEFLKKEPDCEDNYGPTVPFLLLALTPKVKLVQCTYSLKTDIMVPWILGGHLDRETARNPQKTIANYLVDLEEVRLTDLNGFGMFDRIEPVLLHPNIRTLHLSEFDCTEKAIKGLMFPDQSCGLQKLVLQDCAVDAPFVQHILSRCTNLHSLDIYDTFWCQCRDMAGHAKINLDEYGQVLRDFGQNLVRFALNIDAFTSPYGITGKIGSLRKLKHLRHLLITKRELVGKEEEGHVMPLAEVLPYSLETLHFYLSLSEDDYHSSHQNPNLPSEDNDKIFALVSSGQFTNLRKLTFIRWGIPENDKFTKVIEGWDIQEKGVQDTEGNSPGSEAELVDMELVMVRKK</sequence>
<dbReference type="AlphaFoldDB" id="A0A9W8S0U6"/>
<accession>A0A9W8S0U6</accession>
<comment type="caution">
    <text evidence="1">The sequence shown here is derived from an EMBL/GenBank/DDBJ whole genome shotgun (WGS) entry which is preliminary data.</text>
</comment>
<keyword evidence="2" id="KW-1185">Reference proteome</keyword>
<reference evidence="1" key="1">
    <citation type="submission" date="2022-09" db="EMBL/GenBank/DDBJ databases">
        <title>Fusarium specimens isolated from Avocado Roots.</title>
        <authorList>
            <person name="Stajich J."/>
            <person name="Roper C."/>
            <person name="Heimlech-Rivalta G."/>
        </authorList>
    </citation>
    <scope>NUCLEOTIDE SEQUENCE</scope>
    <source>
        <strain evidence="1">CF00136</strain>
    </source>
</reference>
<evidence type="ECO:0000313" key="2">
    <source>
        <dbReference type="Proteomes" id="UP001152049"/>
    </source>
</evidence>
<dbReference type="InterPro" id="IPR032675">
    <property type="entry name" value="LRR_dom_sf"/>
</dbReference>
<evidence type="ECO:0000313" key="1">
    <source>
        <dbReference type="EMBL" id="KAJ4259666.1"/>
    </source>
</evidence>